<feature type="region of interest" description="Disordered" evidence="11">
    <location>
        <begin position="265"/>
        <end position="294"/>
    </location>
</feature>
<evidence type="ECO:0000256" key="9">
    <source>
        <dbReference type="ARBA" id="ARBA00023180"/>
    </source>
</evidence>
<feature type="domain" description="TGF-beta family profile" evidence="12">
    <location>
        <begin position="285"/>
        <end position="401"/>
    </location>
</feature>
<dbReference type="GO" id="GO:0007369">
    <property type="term" value="P:gastrulation"/>
    <property type="evidence" value="ECO:0007669"/>
    <property type="project" value="UniProtKB-ARBA"/>
</dbReference>
<dbReference type="InterPro" id="IPR029034">
    <property type="entry name" value="Cystine-knot_cytokine"/>
</dbReference>
<dbReference type="PANTHER" id="PTHR11848">
    <property type="entry name" value="TGF-BETA FAMILY"/>
    <property type="match status" value="1"/>
</dbReference>
<dbReference type="Proteomes" id="UP000314986">
    <property type="component" value="Unassembled WGS sequence"/>
</dbReference>
<keyword evidence="4" id="KW-0964">Secreted</keyword>
<evidence type="ECO:0000256" key="10">
    <source>
        <dbReference type="RuleBase" id="RU000354"/>
    </source>
</evidence>
<keyword evidence="7 10" id="KW-0339">Growth factor</keyword>
<organism evidence="13 14">
    <name type="scientific">Callorhinchus milii</name>
    <name type="common">Ghost shark</name>
    <dbReference type="NCBI Taxonomy" id="7868"/>
    <lineage>
        <taxon>Eukaryota</taxon>
        <taxon>Metazoa</taxon>
        <taxon>Chordata</taxon>
        <taxon>Craniata</taxon>
        <taxon>Vertebrata</taxon>
        <taxon>Chondrichthyes</taxon>
        <taxon>Holocephali</taxon>
        <taxon>Chimaeriformes</taxon>
        <taxon>Callorhinchidae</taxon>
        <taxon>Callorhinchus</taxon>
    </lineage>
</organism>
<keyword evidence="9" id="KW-0325">Glycoprotein</keyword>
<keyword evidence="6" id="KW-0732">Signal</keyword>
<evidence type="ECO:0000256" key="1">
    <source>
        <dbReference type="ARBA" id="ARBA00004613"/>
    </source>
</evidence>
<evidence type="ECO:0000256" key="2">
    <source>
        <dbReference type="ARBA" id="ARBA00006656"/>
    </source>
</evidence>
<evidence type="ECO:0000256" key="6">
    <source>
        <dbReference type="ARBA" id="ARBA00022729"/>
    </source>
</evidence>
<dbReference type="InterPro" id="IPR001839">
    <property type="entry name" value="TGF-b_C"/>
</dbReference>
<comment type="similarity">
    <text evidence="2 10">Belongs to the TGF-beta family.</text>
</comment>
<dbReference type="GeneTree" id="ENSGT00940000165641"/>
<evidence type="ECO:0000313" key="14">
    <source>
        <dbReference type="Proteomes" id="UP000314986"/>
    </source>
</evidence>
<reference evidence="14" key="2">
    <citation type="journal article" date="2007" name="PLoS Biol.">
        <title>Survey sequencing and comparative analysis of the elephant shark (Callorhinchus milii) genome.</title>
        <authorList>
            <person name="Venkatesh B."/>
            <person name="Kirkness E.F."/>
            <person name="Loh Y.H."/>
            <person name="Halpern A.L."/>
            <person name="Lee A.P."/>
            <person name="Johnson J."/>
            <person name="Dandona N."/>
            <person name="Viswanathan L.D."/>
            <person name="Tay A."/>
            <person name="Venter J.C."/>
            <person name="Strausberg R.L."/>
            <person name="Brenner S."/>
        </authorList>
    </citation>
    <scope>NUCLEOTIDE SEQUENCE [LARGE SCALE GENOMIC DNA]</scope>
</reference>
<dbReference type="GO" id="GO:0005125">
    <property type="term" value="F:cytokine activity"/>
    <property type="evidence" value="ECO:0007669"/>
    <property type="project" value="TreeGrafter"/>
</dbReference>
<dbReference type="AlphaFoldDB" id="A0A4W3I3K8"/>
<feature type="region of interest" description="Disordered" evidence="11">
    <location>
        <begin position="179"/>
        <end position="203"/>
    </location>
</feature>
<comment type="subcellular location">
    <subcellularLocation>
        <location evidence="1">Secreted</location>
    </subcellularLocation>
</comment>
<evidence type="ECO:0000313" key="13">
    <source>
        <dbReference type="Ensembl" id="ENSCMIP00000022015.1"/>
    </source>
</evidence>
<keyword evidence="14" id="KW-1185">Reference proteome</keyword>
<reference evidence="14" key="1">
    <citation type="journal article" date="2006" name="Science">
        <title>Ancient noncoding elements conserved in the human genome.</title>
        <authorList>
            <person name="Venkatesh B."/>
            <person name="Kirkness E.F."/>
            <person name="Loh Y.H."/>
            <person name="Halpern A.L."/>
            <person name="Lee A.P."/>
            <person name="Johnson J."/>
            <person name="Dandona N."/>
            <person name="Viswanathan L.D."/>
            <person name="Tay A."/>
            <person name="Venter J.C."/>
            <person name="Strausberg R.L."/>
            <person name="Brenner S."/>
        </authorList>
    </citation>
    <scope>NUCLEOTIDE SEQUENCE [LARGE SCALE GENOMIC DNA]</scope>
</reference>
<dbReference type="PROSITE" id="PS00250">
    <property type="entry name" value="TGF_BETA_1"/>
    <property type="match status" value="1"/>
</dbReference>
<dbReference type="InParanoid" id="A0A4W3I3K8"/>
<evidence type="ECO:0000256" key="8">
    <source>
        <dbReference type="ARBA" id="ARBA00023157"/>
    </source>
</evidence>
<dbReference type="InterPro" id="IPR015615">
    <property type="entry name" value="TGF-beta-rel"/>
</dbReference>
<reference evidence="13" key="5">
    <citation type="submission" date="2025-09" db="UniProtKB">
        <authorList>
            <consortium name="Ensembl"/>
        </authorList>
    </citation>
    <scope>IDENTIFICATION</scope>
</reference>
<keyword evidence="3" id="KW-0217">Developmental protein</keyword>
<accession>A0A4W3I3K8</accession>
<dbReference type="GO" id="GO:0005615">
    <property type="term" value="C:extracellular space"/>
    <property type="evidence" value="ECO:0007669"/>
    <property type="project" value="TreeGrafter"/>
</dbReference>
<sequence length="401" mass="45026">FLLTALPVVAVRGYPARRLLDTGSPGTERDVVALLLIRRLEALNITLNPLPSYMVRLYRTYSPGEHSPVSPPEQPLLPEADTVRSLMAKSFHHNGNRWVITFDLSMLLPDDNLQFAELRISLPSFSESCSMLDIYHQSERRPRLYLGSFPPDSVLEDASDCAVYNVTSILGGWVGRKASGVNASGADSRQPESPVCRRRRSDSTGVVRALEESKAAANEKALLVVFSRKPERGHSKISSLLKDAEESKYVRKRHLDIPLGKEPWQKRTRKVARRPKSARAMGGDRGKRQYRHARPTNSSLCRRIKFEIKFGQIGWGSWVIFPKIYNAFRCEGECPSPSGEAAKPTNHAYMQSLLKFHHPTLVPSPCCAPTKMNPMSLLYIEKGAVVLRHHENMVVRECGCQ</sequence>
<evidence type="ECO:0000256" key="5">
    <source>
        <dbReference type="ARBA" id="ARBA00022685"/>
    </source>
</evidence>
<dbReference type="GO" id="GO:0009888">
    <property type="term" value="P:tissue development"/>
    <property type="evidence" value="ECO:0007669"/>
    <property type="project" value="UniProtKB-ARBA"/>
</dbReference>
<dbReference type="CDD" id="cd13759">
    <property type="entry name" value="TGF_beta_NODAL"/>
    <property type="match status" value="1"/>
</dbReference>
<dbReference type="PANTHER" id="PTHR11848:SF159">
    <property type="entry name" value="NODAL HOMOLOG"/>
    <property type="match status" value="1"/>
</dbReference>
<reference evidence="14" key="3">
    <citation type="journal article" date="2014" name="Nature">
        <title>Elephant shark genome provides unique insights into gnathostome evolution.</title>
        <authorList>
            <consortium name="International Elephant Shark Genome Sequencing Consortium"/>
            <person name="Venkatesh B."/>
            <person name="Lee A.P."/>
            <person name="Ravi V."/>
            <person name="Maurya A.K."/>
            <person name="Lian M.M."/>
            <person name="Swann J.B."/>
            <person name="Ohta Y."/>
            <person name="Flajnik M.F."/>
            <person name="Sutoh Y."/>
            <person name="Kasahara M."/>
            <person name="Hoon S."/>
            <person name="Gangu V."/>
            <person name="Roy S.W."/>
            <person name="Irimia M."/>
            <person name="Korzh V."/>
            <person name="Kondrychyn I."/>
            <person name="Lim Z.W."/>
            <person name="Tay B.H."/>
            <person name="Tohari S."/>
            <person name="Kong K.W."/>
            <person name="Ho S."/>
            <person name="Lorente-Galdos B."/>
            <person name="Quilez J."/>
            <person name="Marques-Bonet T."/>
            <person name="Raney B.J."/>
            <person name="Ingham P.W."/>
            <person name="Tay A."/>
            <person name="Hillier L.W."/>
            <person name="Minx P."/>
            <person name="Boehm T."/>
            <person name="Wilson R.K."/>
            <person name="Brenner S."/>
            <person name="Warren W.C."/>
        </authorList>
    </citation>
    <scope>NUCLEOTIDE SEQUENCE [LARGE SCALE GENOMIC DNA]</scope>
</reference>
<evidence type="ECO:0000256" key="11">
    <source>
        <dbReference type="SAM" id="MobiDB-lite"/>
    </source>
</evidence>
<evidence type="ECO:0000256" key="4">
    <source>
        <dbReference type="ARBA" id="ARBA00022525"/>
    </source>
</evidence>
<gene>
    <name evidence="13" type="primary">ndr2</name>
</gene>
<dbReference type="Gene3D" id="2.10.90.10">
    <property type="entry name" value="Cystine-knot cytokines"/>
    <property type="match status" value="1"/>
</dbReference>
<dbReference type="Ensembl" id="ENSCMIT00000022401.1">
    <property type="protein sequence ID" value="ENSCMIP00000022015.1"/>
    <property type="gene ID" value="ENSCMIG00000009985.1"/>
</dbReference>
<dbReference type="GO" id="GO:0008083">
    <property type="term" value="F:growth factor activity"/>
    <property type="evidence" value="ECO:0007669"/>
    <property type="project" value="UniProtKB-KW"/>
</dbReference>
<dbReference type="STRING" id="7868.ENSCMIP00000022015"/>
<name>A0A4W3I3K8_CALMI</name>
<feature type="compositionally biased region" description="Basic residues" evidence="11">
    <location>
        <begin position="266"/>
        <end position="277"/>
    </location>
</feature>
<reference evidence="13" key="4">
    <citation type="submission" date="2025-08" db="UniProtKB">
        <authorList>
            <consortium name="Ensembl"/>
        </authorList>
    </citation>
    <scope>IDENTIFICATION</scope>
</reference>
<evidence type="ECO:0000259" key="12">
    <source>
        <dbReference type="PROSITE" id="PS51362"/>
    </source>
</evidence>
<dbReference type="FunFam" id="2.10.90.10:FF:000026">
    <property type="entry name" value="Nodal homolog 3-A"/>
    <property type="match status" value="1"/>
</dbReference>
<keyword evidence="5" id="KW-0165">Cleavage on pair of basic residues</keyword>
<dbReference type="SMART" id="SM00204">
    <property type="entry name" value="TGFB"/>
    <property type="match status" value="1"/>
</dbReference>
<dbReference type="PROSITE" id="PS51362">
    <property type="entry name" value="TGF_BETA_2"/>
    <property type="match status" value="1"/>
</dbReference>
<dbReference type="OMA" id="HQSEYPC"/>
<evidence type="ECO:0000256" key="7">
    <source>
        <dbReference type="ARBA" id="ARBA00023030"/>
    </source>
</evidence>
<dbReference type="Pfam" id="PF00019">
    <property type="entry name" value="TGF_beta"/>
    <property type="match status" value="1"/>
</dbReference>
<keyword evidence="8" id="KW-1015">Disulfide bond</keyword>
<evidence type="ECO:0000256" key="3">
    <source>
        <dbReference type="ARBA" id="ARBA00022473"/>
    </source>
</evidence>
<dbReference type="SUPFAM" id="SSF57501">
    <property type="entry name" value="Cystine-knot cytokines"/>
    <property type="match status" value="1"/>
</dbReference>
<dbReference type="InterPro" id="IPR017948">
    <property type="entry name" value="TGFb_CS"/>
</dbReference>
<protein>
    <submittedName>
        <fullName evidence="13">Nodal-like</fullName>
    </submittedName>
</protein>
<proteinExistence type="inferred from homology"/>